<name>A0A2P6NUT4_9EUKA</name>
<reference evidence="2 3" key="1">
    <citation type="journal article" date="2018" name="Genome Biol. Evol.">
        <title>Multiple Roots of Fruiting Body Formation in Amoebozoa.</title>
        <authorList>
            <person name="Hillmann F."/>
            <person name="Forbes G."/>
            <person name="Novohradska S."/>
            <person name="Ferling I."/>
            <person name="Riege K."/>
            <person name="Groth M."/>
            <person name="Westermann M."/>
            <person name="Marz M."/>
            <person name="Spaller T."/>
            <person name="Winckler T."/>
            <person name="Schaap P."/>
            <person name="Glockner G."/>
        </authorList>
    </citation>
    <scope>NUCLEOTIDE SEQUENCE [LARGE SCALE GENOMIC DNA]</scope>
    <source>
        <strain evidence="2 3">Jena</strain>
    </source>
</reference>
<feature type="region of interest" description="Disordered" evidence="1">
    <location>
        <begin position="29"/>
        <end position="99"/>
    </location>
</feature>
<evidence type="ECO:0000313" key="2">
    <source>
        <dbReference type="EMBL" id="PRP87732.1"/>
    </source>
</evidence>
<dbReference type="Proteomes" id="UP000241769">
    <property type="component" value="Unassembled WGS sequence"/>
</dbReference>
<protein>
    <submittedName>
        <fullName evidence="2">Uncharacterized protein</fullName>
    </submittedName>
</protein>
<feature type="compositionally biased region" description="Polar residues" evidence="1">
    <location>
        <begin position="57"/>
        <end position="72"/>
    </location>
</feature>
<dbReference type="AlphaFoldDB" id="A0A2P6NUT4"/>
<evidence type="ECO:0000256" key="1">
    <source>
        <dbReference type="SAM" id="MobiDB-lite"/>
    </source>
</evidence>
<dbReference type="InParanoid" id="A0A2P6NUT4"/>
<evidence type="ECO:0000313" key="3">
    <source>
        <dbReference type="Proteomes" id="UP000241769"/>
    </source>
</evidence>
<accession>A0A2P6NUT4</accession>
<gene>
    <name evidence="2" type="ORF">PROFUN_02432</name>
</gene>
<keyword evidence="3" id="KW-1185">Reference proteome</keyword>
<sequence>MNTRLILAAGAGAVGLYFGSAWYQKSRASQNTMPPVGGEHNKNKQAQEAPATGSAGSGQVTASSRSGNTTQGRKLDETKIDTPLATGNAAQRHGMMSNK</sequence>
<comment type="caution">
    <text evidence="2">The sequence shown here is derived from an EMBL/GenBank/DDBJ whole genome shotgun (WGS) entry which is preliminary data.</text>
</comment>
<proteinExistence type="predicted"/>
<organism evidence="2 3">
    <name type="scientific">Planoprotostelium fungivorum</name>
    <dbReference type="NCBI Taxonomy" id="1890364"/>
    <lineage>
        <taxon>Eukaryota</taxon>
        <taxon>Amoebozoa</taxon>
        <taxon>Evosea</taxon>
        <taxon>Variosea</taxon>
        <taxon>Cavosteliida</taxon>
        <taxon>Cavosteliaceae</taxon>
        <taxon>Planoprotostelium</taxon>
    </lineage>
</organism>
<dbReference type="EMBL" id="MDYQ01000018">
    <property type="protein sequence ID" value="PRP87732.1"/>
    <property type="molecule type" value="Genomic_DNA"/>
</dbReference>